<dbReference type="Proteomes" id="UP001178507">
    <property type="component" value="Unassembled WGS sequence"/>
</dbReference>
<feature type="non-terminal residue" evidence="2">
    <location>
        <position position="1"/>
    </location>
</feature>
<name>A0AA36NMH2_9DINO</name>
<evidence type="ECO:0000256" key="1">
    <source>
        <dbReference type="SAM" id="SignalP"/>
    </source>
</evidence>
<accession>A0AA36NMH2</accession>
<comment type="caution">
    <text evidence="2">The sequence shown here is derived from an EMBL/GenBank/DDBJ whole genome shotgun (WGS) entry which is preliminary data.</text>
</comment>
<protein>
    <submittedName>
        <fullName evidence="2">Uncharacterized protein</fullName>
    </submittedName>
</protein>
<evidence type="ECO:0000313" key="2">
    <source>
        <dbReference type="EMBL" id="CAJ1409433.1"/>
    </source>
</evidence>
<feature type="chain" id="PRO_5041279530" evidence="1">
    <location>
        <begin position="25"/>
        <end position="101"/>
    </location>
</feature>
<reference evidence="2" key="1">
    <citation type="submission" date="2023-08" db="EMBL/GenBank/DDBJ databases">
        <authorList>
            <person name="Chen Y."/>
            <person name="Shah S."/>
            <person name="Dougan E. K."/>
            <person name="Thang M."/>
            <person name="Chan C."/>
        </authorList>
    </citation>
    <scope>NUCLEOTIDE SEQUENCE</scope>
</reference>
<feature type="signal peptide" evidence="1">
    <location>
        <begin position="1"/>
        <end position="24"/>
    </location>
</feature>
<evidence type="ECO:0000313" key="3">
    <source>
        <dbReference type="Proteomes" id="UP001178507"/>
    </source>
</evidence>
<dbReference type="EMBL" id="CAUJNA010003770">
    <property type="protein sequence ID" value="CAJ1409433.1"/>
    <property type="molecule type" value="Genomic_DNA"/>
</dbReference>
<keyword evidence="1" id="KW-0732">Signal</keyword>
<gene>
    <name evidence="2" type="ORF">EVOR1521_LOCUS30530</name>
</gene>
<proteinExistence type="predicted"/>
<keyword evidence="3" id="KW-1185">Reference proteome</keyword>
<organism evidence="2 3">
    <name type="scientific">Effrenium voratum</name>
    <dbReference type="NCBI Taxonomy" id="2562239"/>
    <lineage>
        <taxon>Eukaryota</taxon>
        <taxon>Sar</taxon>
        <taxon>Alveolata</taxon>
        <taxon>Dinophyceae</taxon>
        <taxon>Suessiales</taxon>
        <taxon>Symbiodiniaceae</taxon>
        <taxon>Effrenium</taxon>
    </lineage>
</organism>
<dbReference type="AlphaFoldDB" id="A0AA36NMH2"/>
<sequence length="101" mass="10852">MRRTSSQGAALGAAALLPLQRLYAWLWFEARNSVQEWLDELDAHSALVSSLASPCRQVALWSCHVLTAASTGHARNAKAFAKAGADLALRSLAGRYAQDGE</sequence>